<dbReference type="Proteomes" id="UP000510869">
    <property type="component" value="Chromosome"/>
</dbReference>
<keyword evidence="3" id="KW-1185">Reference proteome</keyword>
<dbReference type="OrthoDB" id="184234at2157"/>
<dbReference type="RefSeq" id="WP_180840711.1">
    <property type="nucleotide sequence ID" value="NZ_CP059154.1"/>
</dbReference>
<dbReference type="GeneID" id="56144690"/>
<protein>
    <recommendedName>
        <fullName evidence="4">Secreted protein</fullName>
    </recommendedName>
</protein>
<evidence type="ECO:0000256" key="1">
    <source>
        <dbReference type="SAM" id="MobiDB-lite"/>
    </source>
</evidence>
<organism evidence="2 3">
    <name type="scientific">Natrinema zhouii</name>
    <dbReference type="NCBI Taxonomy" id="1710539"/>
    <lineage>
        <taxon>Archaea</taxon>
        <taxon>Methanobacteriati</taxon>
        <taxon>Methanobacteriota</taxon>
        <taxon>Stenosarchaea group</taxon>
        <taxon>Halobacteria</taxon>
        <taxon>Halobacteriales</taxon>
        <taxon>Natrialbaceae</taxon>
        <taxon>Natrinema</taxon>
    </lineage>
</organism>
<reference evidence="2 3" key="1">
    <citation type="submission" date="2020-07" db="EMBL/GenBank/DDBJ databases">
        <title>Natrinema (YPL30) sp. nov. and Haloterrigena xxxxxx (YPL8) sp. nov., isolated from a salt mine.</title>
        <authorList>
            <person name="Cui H."/>
        </authorList>
    </citation>
    <scope>NUCLEOTIDE SEQUENCE [LARGE SCALE GENOMIC DNA]</scope>
    <source>
        <strain evidence="2 3">YPL13</strain>
    </source>
</reference>
<gene>
    <name evidence="2" type="ORF">HYG81_15755</name>
</gene>
<sequence length="263" mass="28673">MDNDNHDSESTVTRHGHDAPHGYTDAGSHAHPGGLTVAADQLQLEASETRLEPGKTHEWTYQIHDENGGVVTEFEDTHDQLAHLILVRRDLTRFQHLHPTLADDGTWSVELVLPDPGVYRAFVDVLVDGQPTTLGVDILSSGPAQYVERPQTTREAAVQGYSVELSSDQIPAGETVDIEFEVHQGGGGVAHLNPYLGALGHLVALRDGDLAYLHVHPEETNPEDGIVRFAVRFPTTGGYRLFLQAKPDGELITASFDVQAGER</sequence>
<evidence type="ECO:0008006" key="4">
    <source>
        <dbReference type="Google" id="ProtNLM"/>
    </source>
</evidence>
<name>A0A7D6GPZ8_9EURY</name>
<evidence type="ECO:0000313" key="3">
    <source>
        <dbReference type="Proteomes" id="UP000510869"/>
    </source>
</evidence>
<proteinExistence type="predicted"/>
<evidence type="ECO:0000313" key="2">
    <source>
        <dbReference type="EMBL" id="QLK25522.1"/>
    </source>
</evidence>
<dbReference type="KEGG" id="nay:HYG81_15755"/>
<dbReference type="EMBL" id="CP059154">
    <property type="protein sequence ID" value="QLK25522.1"/>
    <property type="molecule type" value="Genomic_DNA"/>
</dbReference>
<accession>A0A7D6GPZ8</accession>
<dbReference type="AlphaFoldDB" id="A0A7D6GPZ8"/>
<feature type="region of interest" description="Disordered" evidence="1">
    <location>
        <begin position="1"/>
        <end position="32"/>
    </location>
</feature>